<comment type="caution">
    <text evidence="1">The sequence shown here is derived from an EMBL/GenBank/DDBJ whole genome shotgun (WGS) entry which is preliminary data.</text>
</comment>
<evidence type="ECO:0000313" key="1">
    <source>
        <dbReference type="EMBL" id="GIH26049.1"/>
    </source>
</evidence>
<dbReference type="AlphaFoldDB" id="A0A919QE35"/>
<proteinExistence type="predicted"/>
<reference evidence="1" key="1">
    <citation type="submission" date="2021-01" db="EMBL/GenBank/DDBJ databases">
        <title>Whole genome shotgun sequence of Acrocarpospora phusangensis NBRC 108782.</title>
        <authorList>
            <person name="Komaki H."/>
            <person name="Tamura T."/>
        </authorList>
    </citation>
    <scope>NUCLEOTIDE SEQUENCE</scope>
    <source>
        <strain evidence="1">NBRC 108782</strain>
    </source>
</reference>
<organism evidence="1 2">
    <name type="scientific">Acrocarpospora phusangensis</name>
    <dbReference type="NCBI Taxonomy" id="1070424"/>
    <lineage>
        <taxon>Bacteria</taxon>
        <taxon>Bacillati</taxon>
        <taxon>Actinomycetota</taxon>
        <taxon>Actinomycetes</taxon>
        <taxon>Streptosporangiales</taxon>
        <taxon>Streptosporangiaceae</taxon>
        <taxon>Acrocarpospora</taxon>
    </lineage>
</organism>
<sequence>MTPTEQRNARAAAVTAAVQLHAALGLPPLQTGVCACGAIRLAERRVRHTADVLAAFIVGTTVIRLKPVVIVEEATSTSINPPEGATTMQMNTGQKFFVEVDTEDASGFDTHETIEWGISDEAVATLQISEDTQSAWVVSGAPGSAVLTASIPNLNLSATLAVDVVPAGTATIEIAASEPVNE</sequence>
<dbReference type="RefSeq" id="WP_204042740.1">
    <property type="nucleotide sequence ID" value="NZ_BOOA01000035.1"/>
</dbReference>
<gene>
    <name evidence="1" type="ORF">Aph01nite_43590</name>
</gene>
<keyword evidence="2" id="KW-1185">Reference proteome</keyword>
<dbReference type="Gene3D" id="2.60.40.1080">
    <property type="match status" value="1"/>
</dbReference>
<dbReference type="EMBL" id="BOOA01000035">
    <property type="protein sequence ID" value="GIH26049.1"/>
    <property type="molecule type" value="Genomic_DNA"/>
</dbReference>
<evidence type="ECO:0000313" key="2">
    <source>
        <dbReference type="Proteomes" id="UP000640052"/>
    </source>
</evidence>
<accession>A0A919QE35</accession>
<name>A0A919QE35_9ACTN</name>
<dbReference type="Proteomes" id="UP000640052">
    <property type="component" value="Unassembled WGS sequence"/>
</dbReference>
<protein>
    <submittedName>
        <fullName evidence="1">Uncharacterized protein</fullName>
    </submittedName>
</protein>